<evidence type="ECO:0000256" key="1">
    <source>
        <dbReference type="ARBA" id="ARBA00012417"/>
    </source>
</evidence>
<keyword evidence="4" id="KW-0548">Nucleotidyltransferase</keyword>
<dbReference type="Proteomes" id="UP000000483">
    <property type="component" value="Chromosome"/>
</dbReference>
<dbReference type="SUPFAM" id="SSF52540">
    <property type="entry name" value="P-loop containing nucleoside triphosphate hydrolases"/>
    <property type="match status" value="1"/>
</dbReference>
<evidence type="ECO:0000313" key="11">
    <source>
        <dbReference type="EMBL" id="AEB09583.1"/>
    </source>
</evidence>
<dbReference type="STRING" id="880072.Desac_1743"/>
<organism evidence="11 12">
    <name type="scientific">Desulfobacca acetoxidans (strain ATCC 700848 / DSM 11109 / ASRB2)</name>
    <dbReference type="NCBI Taxonomy" id="880072"/>
    <lineage>
        <taxon>Bacteria</taxon>
        <taxon>Pseudomonadati</taxon>
        <taxon>Thermodesulfobacteriota</taxon>
        <taxon>Desulfobaccia</taxon>
        <taxon>Desulfobaccales</taxon>
        <taxon>Desulfobaccaceae</taxon>
        <taxon>Desulfobacca</taxon>
    </lineage>
</organism>
<protein>
    <recommendedName>
        <fullName evidence="2">DNA polymerase III subunit delta</fullName>
        <ecNumber evidence="1">2.7.7.7</ecNumber>
    </recommendedName>
</protein>
<evidence type="ECO:0000256" key="5">
    <source>
        <dbReference type="ARBA" id="ARBA00022705"/>
    </source>
</evidence>
<reference evidence="12" key="2">
    <citation type="submission" date="2011-03" db="EMBL/GenBank/DDBJ databases">
        <title>The complete genome of Desulfobacca acetoxidans DSM 11109.</title>
        <authorList>
            <consortium name="US DOE Joint Genome Institute (JGI-PGF)"/>
            <person name="Lucas S."/>
            <person name="Copeland A."/>
            <person name="Lapidus A."/>
            <person name="Bruce D."/>
            <person name="Goodwin L."/>
            <person name="Pitluck S."/>
            <person name="Peters L."/>
            <person name="Kyrpides N."/>
            <person name="Mavromatis K."/>
            <person name="Ivanova N."/>
            <person name="Ovchinnikova G."/>
            <person name="Teshima H."/>
            <person name="Detter J.C."/>
            <person name="Han C."/>
            <person name="Land M."/>
            <person name="Hauser L."/>
            <person name="Markowitz V."/>
            <person name="Cheng J.-F."/>
            <person name="Hugenholtz P."/>
            <person name="Woyke T."/>
            <person name="Wu D."/>
            <person name="Spring S."/>
            <person name="Schueler E."/>
            <person name="Brambilla E."/>
            <person name="Klenk H.-P."/>
            <person name="Eisen J.A."/>
        </authorList>
    </citation>
    <scope>NUCLEOTIDE SEQUENCE [LARGE SCALE GENOMIC DNA]</scope>
    <source>
        <strain evidence="12">ATCC 700848 / DSM 11109 / ASRB2</strain>
    </source>
</reference>
<dbReference type="GO" id="GO:0009360">
    <property type="term" value="C:DNA polymerase III complex"/>
    <property type="evidence" value="ECO:0007669"/>
    <property type="project" value="InterPro"/>
</dbReference>
<dbReference type="Gene3D" id="1.10.8.60">
    <property type="match status" value="1"/>
</dbReference>
<accession>F2ND09</accession>
<dbReference type="Pfam" id="PF06144">
    <property type="entry name" value="DNA_pol3_delta"/>
    <property type="match status" value="1"/>
</dbReference>
<reference evidence="11 12" key="1">
    <citation type="journal article" date="2011" name="Stand. Genomic Sci.">
        <title>Complete genome sequence of the acetate-degrading sulfate reducer Desulfobacca acetoxidans type strain (ASRB2).</title>
        <authorList>
            <person name="Goker M."/>
            <person name="Teshima H."/>
            <person name="Lapidus A."/>
            <person name="Nolan M."/>
            <person name="Lucas S."/>
            <person name="Hammon N."/>
            <person name="Deshpande S."/>
            <person name="Cheng J.F."/>
            <person name="Tapia R."/>
            <person name="Han C."/>
            <person name="Goodwin L."/>
            <person name="Pitluck S."/>
            <person name="Huntemann M."/>
            <person name="Liolios K."/>
            <person name="Ivanova N."/>
            <person name="Pagani I."/>
            <person name="Mavromatis K."/>
            <person name="Ovchinikova G."/>
            <person name="Pati A."/>
            <person name="Chen A."/>
            <person name="Palaniappan K."/>
            <person name="Land M."/>
            <person name="Hauser L."/>
            <person name="Brambilla E.M."/>
            <person name="Rohde M."/>
            <person name="Spring S."/>
            <person name="Detter J.C."/>
            <person name="Woyke T."/>
            <person name="Bristow J."/>
            <person name="Eisen J.A."/>
            <person name="Markowitz V."/>
            <person name="Hugenholtz P."/>
            <person name="Kyrpides N.C."/>
            <person name="Klenk H.P."/>
        </authorList>
    </citation>
    <scope>NUCLEOTIDE SEQUENCE [LARGE SCALE GENOMIC DNA]</scope>
    <source>
        <strain evidence="12">ATCC 700848 / DSM 11109 / ASRB2</strain>
    </source>
</reference>
<comment type="catalytic activity">
    <reaction evidence="8">
        <text>DNA(n) + a 2'-deoxyribonucleoside 5'-triphosphate = DNA(n+1) + diphosphate</text>
        <dbReference type="Rhea" id="RHEA:22508"/>
        <dbReference type="Rhea" id="RHEA-COMP:17339"/>
        <dbReference type="Rhea" id="RHEA-COMP:17340"/>
        <dbReference type="ChEBI" id="CHEBI:33019"/>
        <dbReference type="ChEBI" id="CHEBI:61560"/>
        <dbReference type="ChEBI" id="CHEBI:173112"/>
        <dbReference type="EC" id="2.7.7.7"/>
    </reaction>
</comment>
<sequence>MSHILLERHLKISALKPVYLFYGEEEFLVRRALTRLEDWLAQKEDLAARTSLEAGEISLLEALTEARSPQLWGGRQLVIIWRMERYKAKELAALESYLANPASQTCLVLVAIGLKSKDVQTHRIWRRLQEQDAALGFFRLRENELPGWLQKEARQLGKMLSPDAARQLIEAVGFNLLDLHQELEKLVLYVGKEQTITAEAVAQLSSHGRTHSIFELVDALGQSRPDKALKVLNRLLELGEPPAIILVMLARQVRLLMRTREALRRGLGSKELAQTLELPGIVAEKLQRQAGGFRLAQLQDHLIRLHEADLGFKTGMAPPHLLLEKVILELCPLPALRHPKRGH</sequence>
<proteinExistence type="inferred from homology"/>
<evidence type="ECO:0000256" key="4">
    <source>
        <dbReference type="ARBA" id="ARBA00022695"/>
    </source>
</evidence>
<dbReference type="PANTHER" id="PTHR34388">
    <property type="entry name" value="DNA POLYMERASE III SUBUNIT DELTA"/>
    <property type="match status" value="1"/>
</dbReference>
<feature type="domain" description="DNA polymerase III delta subunit-like C-terminal" evidence="10">
    <location>
        <begin position="211"/>
        <end position="329"/>
    </location>
</feature>
<evidence type="ECO:0000256" key="3">
    <source>
        <dbReference type="ARBA" id="ARBA00022679"/>
    </source>
</evidence>
<dbReference type="HOGENOM" id="CLU_044694_2_1_7"/>
<evidence type="ECO:0000256" key="6">
    <source>
        <dbReference type="ARBA" id="ARBA00022932"/>
    </source>
</evidence>
<evidence type="ECO:0000256" key="7">
    <source>
        <dbReference type="ARBA" id="ARBA00034754"/>
    </source>
</evidence>
<dbReference type="EMBL" id="CP002629">
    <property type="protein sequence ID" value="AEB09583.1"/>
    <property type="molecule type" value="Genomic_DNA"/>
</dbReference>
<dbReference type="InterPro" id="IPR008921">
    <property type="entry name" value="DNA_pol3_clamp-load_cplx_C"/>
</dbReference>
<comment type="similarity">
    <text evidence="7">Belongs to the DNA polymerase HolA subunit family.</text>
</comment>
<dbReference type="InterPro" id="IPR027417">
    <property type="entry name" value="P-loop_NTPase"/>
</dbReference>
<dbReference type="CDD" id="cd18138">
    <property type="entry name" value="HLD_clamp_pol_III_delta"/>
    <property type="match status" value="1"/>
</dbReference>
<dbReference type="GO" id="GO:0006261">
    <property type="term" value="P:DNA-templated DNA replication"/>
    <property type="evidence" value="ECO:0007669"/>
    <property type="project" value="TreeGrafter"/>
</dbReference>
<dbReference type="PANTHER" id="PTHR34388:SF1">
    <property type="entry name" value="DNA POLYMERASE III SUBUNIT DELTA"/>
    <property type="match status" value="1"/>
</dbReference>
<dbReference type="GO" id="GO:0003677">
    <property type="term" value="F:DNA binding"/>
    <property type="evidence" value="ECO:0007669"/>
    <property type="project" value="InterPro"/>
</dbReference>
<dbReference type="NCBIfam" id="TIGR01128">
    <property type="entry name" value="holA"/>
    <property type="match status" value="1"/>
</dbReference>
<keyword evidence="6" id="KW-0239">DNA-directed DNA polymerase</keyword>
<dbReference type="OrthoDB" id="9769782at2"/>
<keyword evidence="5" id="KW-0235">DNA replication</keyword>
<name>F2ND09_DESAR</name>
<dbReference type="InterPro" id="IPR048466">
    <property type="entry name" value="DNA_pol3_delta-like_C"/>
</dbReference>
<evidence type="ECO:0000259" key="10">
    <source>
        <dbReference type="Pfam" id="PF21694"/>
    </source>
</evidence>
<feature type="domain" description="DNA polymerase III delta N-terminal" evidence="9">
    <location>
        <begin position="19"/>
        <end position="113"/>
    </location>
</feature>
<dbReference type="Gene3D" id="1.20.272.10">
    <property type="match status" value="1"/>
</dbReference>
<dbReference type="InterPro" id="IPR010372">
    <property type="entry name" value="DNA_pol3_delta_N"/>
</dbReference>
<dbReference type="RefSeq" id="WP_013706693.1">
    <property type="nucleotide sequence ID" value="NC_015388.1"/>
</dbReference>
<dbReference type="SUPFAM" id="SSF48019">
    <property type="entry name" value="post-AAA+ oligomerization domain-like"/>
    <property type="match status" value="1"/>
</dbReference>
<dbReference type="Pfam" id="PF21694">
    <property type="entry name" value="DNA_pol3_delta_C"/>
    <property type="match status" value="1"/>
</dbReference>
<dbReference type="EC" id="2.7.7.7" evidence="1"/>
<gene>
    <name evidence="11" type="ordered locus">Desac_1743</name>
</gene>
<dbReference type="Gene3D" id="3.40.50.300">
    <property type="entry name" value="P-loop containing nucleotide triphosphate hydrolases"/>
    <property type="match status" value="1"/>
</dbReference>
<dbReference type="InterPro" id="IPR005790">
    <property type="entry name" value="DNA_polIII_delta"/>
</dbReference>
<keyword evidence="3" id="KW-0808">Transferase</keyword>
<dbReference type="eggNOG" id="COG1466">
    <property type="taxonomic scope" value="Bacteria"/>
</dbReference>
<evidence type="ECO:0000259" key="9">
    <source>
        <dbReference type="Pfam" id="PF06144"/>
    </source>
</evidence>
<dbReference type="GO" id="GO:0003887">
    <property type="term" value="F:DNA-directed DNA polymerase activity"/>
    <property type="evidence" value="ECO:0007669"/>
    <property type="project" value="UniProtKB-KW"/>
</dbReference>
<evidence type="ECO:0000256" key="8">
    <source>
        <dbReference type="ARBA" id="ARBA00049244"/>
    </source>
</evidence>
<evidence type="ECO:0000256" key="2">
    <source>
        <dbReference type="ARBA" id="ARBA00017703"/>
    </source>
</evidence>
<dbReference type="AlphaFoldDB" id="F2ND09"/>
<dbReference type="KEGG" id="dao:Desac_1743"/>
<keyword evidence="12" id="KW-1185">Reference proteome</keyword>
<evidence type="ECO:0000313" key="12">
    <source>
        <dbReference type="Proteomes" id="UP000000483"/>
    </source>
</evidence>